<keyword evidence="8" id="KW-0378">Hydrolase</keyword>
<evidence type="ECO:0000256" key="11">
    <source>
        <dbReference type="ARBA" id="ARBA00048968"/>
    </source>
</evidence>
<comment type="cofactor">
    <cofactor evidence="3">
        <name>Cu(2+)</name>
        <dbReference type="ChEBI" id="CHEBI:29036"/>
    </cofactor>
</comment>
<keyword evidence="7" id="KW-0479">Metal-binding</keyword>
<evidence type="ECO:0000313" key="14">
    <source>
        <dbReference type="Proteomes" id="UP001455384"/>
    </source>
</evidence>
<comment type="catalytic activity">
    <reaction evidence="11">
        <text>adenosine + phosphate = alpha-D-ribose 1-phosphate + adenine</text>
        <dbReference type="Rhea" id="RHEA:27642"/>
        <dbReference type="ChEBI" id="CHEBI:16335"/>
        <dbReference type="ChEBI" id="CHEBI:16708"/>
        <dbReference type="ChEBI" id="CHEBI:43474"/>
        <dbReference type="ChEBI" id="CHEBI:57720"/>
        <dbReference type="EC" id="2.4.2.1"/>
    </reaction>
    <physiologicalReaction direction="left-to-right" evidence="11">
        <dbReference type="Rhea" id="RHEA:27643"/>
    </physiologicalReaction>
</comment>
<dbReference type="RefSeq" id="WP_342389020.1">
    <property type="nucleotide sequence ID" value="NZ_CP138333.2"/>
</dbReference>
<comment type="catalytic activity">
    <reaction evidence="1">
        <text>inosine + phosphate = alpha-D-ribose 1-phosphate + hypoxanthine</text>
        <dbReference type="Rhea" id="RHEA:27646"/>
        <dbReference type="ChEBI" id="CHEBI:17368"/>
        <dbReference type="ChEBI" id="CHEBI:17596"/>
        <dbReference type="ChEBI" id="CHEBI:43474"/>
        <dbReference type="ChEBI" id="CHEBI:57720"/>
        <dbReference type="EC" id="2.4.2.1"/>
    </reaction>
    <physiologicalReaction direction="left-to-right" evidence="1">
        <dbReference type="Rhea" id="RHEA:27647"/>
    </physiologicalReaction>
</comment>
<keyword evidence="6" id="KW-0808">Transferase</keyword>
<comment type="cofactor">
    <cofactor evidence="2">
        <name>Zn(2+)</name>
        <dbReference type="ChEBI" id="CHEBI:29105"/>
    </cofactor>
</comment>
<dbReference type="CDD" id="cd16833">
    <property type="entry name" value="YfiH"/>
    <property type="match status" value="1"/>
</dbReference>
<evidence type="ECO:0000256" key="1">
    <source>
        <dbReference type="ARBA" id="ARBA00000553"/>
    </source>
</evidence>
<accession>A0ABZ3CM22</accession>
<evidence type="ECO:0000256" key="12">
    <source>
        <dbReference type="ARBA" id="ARBA00049893"/>
    </source>
</evidence>
<evidence type="ECO:0000313" key="13">
    <source>
        <dbReference type="EMBL" id="WZX30504.1"/>
    </source>
</evidence>
<organism evidence="13 14">
    <name type="scientific">Salinicoccus bachuensis</name>
    <dbReference type="NCBI Taxonomy" id="3136731"/>
    <lineage>
        <taxon>Bacteria</taxon>
        <taxon>Bacillati</taxon>
        <taxon>Bacillota</taxon>
        <taxon>Bacilli</taxon>
        <taxon>Bacillales</taxon>
        <taxon>Staphylococcaceae</taxon>
        <taxon>Salinicoccus</taxon>
    </lineage>
</organism>
<comment type="catalytic activity">
    <reaction evidence="12">
        <text>S-methyl-5'-thioadenosine + phosphate = 5-(methylsulfanyl)-alpha-D-ribose 1-phosphate + adenine</text>
        <dbReference type="Rhea" id="RHEA:11852"/>
        <dbReference type="ChEBI" id="CHEBI:16708"/>
        <dbReference type="ChEBI" id="CHEBI:17509"/>
        <dbReference type="ChEBI" id="CHEBI:43474"/>
        <dbReference type="ChEBI" id="CHEBI:58533"/>
        <dbReference type="EC" id="2.4.2.28"/>
    </reaction>
    <physiologicalReaction direction="left-to-right" evidence="12">
        <dbReference type="Rhea" id="RHEA:11853"/>
    </physiologicalReaction>
</comment>
<sequence length="264" mass="29140">MKFIDHKHHVGNQAEDVLFGYTKRTGGRSSYPSGSFNMALYIGDDASNVRHHQDCLGEAVGFQPQRWVMPIQKHGGNIEEVTLADAGTNVRKLSSRLYDVDGLYTYEPGIMLAMNYADCVPIHIWSRKNDFTALVHAGWRGTAHGIVGRMIEQYAHDPADLTVVIGVAINGPCYTVDMRVIRALEDAGLPDGAVRAHAAGFDLDLKAVNRYQALKAGVDGNHVHVSELGTEDLDRFFSYRLEKGETGRALAFIGRKKDNDKGKL</sequence>
<dbReference type="Proteomes" id="UP001455384">
    <property type="component" value="Chromosome"/>
</dbReference>
<evidence type="ECO:0000256" key="6">
    <source>
        <dbReference type="ARBA" id="ARBA00022679"/>
    </source>
</evidence>
<protein>
    <submittedName>
        <fullName evidence="13">Polyphenol oxidase family protein</fullName>
    </submittedName>
</protein>
<name>A0ABZ3CM22_9STAP</name>
<dbReference type="PANTHER" id="PTHR30616">
    <property type="entry name" value="UNCHARACTERIZED PROTEIN YFIH"/>
    <property type="match status" value="1"/>
</dbReference>
<comment type="similarity">
    <text evidence="5">Belongs to the purine nucleoside phosphorylase YfiH/LACC1 family.</text>
</comment>
<dbReference type="SUPFAM" id="SSF64438">
    <property type="entry name" value="CNF1/YfiH-like putative cysteine hydrolases"/>
    <property type="match status" value="1"/>
</dbReference>
<dbReference type="PANTHER" id="PTHR30616:SF2">
    <property type="entry name" value="PURINE NUCLEOSIDE PHOSPHORYLASE LACC1"/>
    <property type="match status" value="1"/>
</dbReference>
<dbReference type="InterPro" id="IPR011324">
    <property type="entry name" value="Cytotoxic_necrot_fac-like_cat"/>
</dbReference>
<dbReference type="InterPro" id="IPR003730">
    <property type="entry name" value="Cu_polyphenol_OxRdtase"/>
</dbReference>
<evidence type="ECO:0000256" key="10">
    <source>
        <dbReference type="ARBA" id="ARBA00047989"/>
    </source>
</evidence>
<comment type="function">
    <text evidence="4">Purine nucleoside enzyme that catalyzes the phosphorolysis of adenosine and inosine nucleosides, yielding D-ribose 1-phosphate and the respective free bases, adenine and hypoxanthine. Also catalyzes the phosphorolysis of S-methyl-5'-thioadenosine into adenine and S-methyl-5-thio-alpha-D-ribose 1-phosphate. Also has adenosine deaminase activity.</text>
</comment>
<dbReference type="Gene3D" id="3.60.140.10">
    <property type="entry name" value="CNF1/YfiH-like putative cysteine hydrolases"/>
    <property type="match status" value="1"/>
</dbReference>
<dbReference type="Pfam" id="PF02578">
    <property type="entry name" value="Cu-oxidase_4"/>
    <property type="match status" value="1"/>
</dbReference>
<proteinExistence type="inferred from homology"/>
<comment type="catalytic activity">
    <reaction evidence="10">
        <text>adenosine + H2O + H(+) = inosine + NH4(+)</text>
        <dbReference type="Rhea" id="RHEA:24408"/>
        <dbReference type="ChEBI" id="CHEBI:15377"/>
        <dbReference type="ChEBI" id="CHEBI:15378"/>
        <dbReference type="ChEBI" id="CHEBI:16335"/>
        <dbReference type="ChEBI" id="CHEBI:17596"/>
        <dbReference type="ChEBI" id="CHEBI:28938"/>
        <dbReference type="EC" id="3.5.4.4"/>
    </reaction>
    <physiologicalReaction direction="left-to-right" evidence="10">
        <dbReference type="Rhea" id="RHEA:24409"/>
    </physiologicalReaction>
</comment>
<dbReference type="EMBL" id="CP138333">
    <property type="protein sequence ID" value="WZX30504.1"/>
    <property type="molecule type" value="Genomic_DNA"/>
</dbReference>
<gene>
    <name evidence="13" type="ORF">RQP18_04745</name>
</gene>
<evidence type="ECO:0000256" key="2">
    <source>
        <dbReference type="ARBA" id="ARBA00001947"/>
    </source>
</evidence>
<evidence type="ECO:0000256" key="9">
    <source>
        <dbReference type="ARBA" id="ARBA00022833"/>
    </source>
</evidence>
<evidence type="ECO:0000256" key="3">
    <source>
        <dbReference type="ARBA" id="ARBA00001973"/>
    </source>
</evidence>
<reference evidence="14" key="1">
    <citation type="submission" date="2023-10" db="EMBL/GenBank/DDBJ databases">
        <title>Genome analysis and identification of Salinococcus sp. Bachu38 nov., a PGPR from the rhizosphere of Tamarix.</title>
        <authorList>
            <person name="Liang Z."/>
            <person name="Zhang X."/>
            <person name="Jia J."/>
            <person name="Chen X."/>
            <person name="Wang Y."/>
            <person name="Wang Q."/>
            <person name="Wang R."/>
        </authorList>
    </citation>
    <scope>NUCLEOTIDE SEQUENCE [LARGE SCALE GENOMIC DNA]</scope>
    <source>
        <strain evidence="14">Bachu38</strain>
    </source>
</reference>
<evidence type="ECO:0000256" key="5">
    <source>
        <dbReference type="ARBA" id="ARBA00007353"/>
    </source>
</evidence>
<keyword evidence="14" id="KW-1185">Reference proteome</keyword>
<evidence type="ECO:0000256" key="4">
    <source>
        <dbReference type="ARBA" id="ARBA00003215"/>
    </source>
</evidence>
<keyword evidence="9" id="KW-0862">Zinc</keyword>
<evidence type="ECO:0000256" key="7">
    <source>
        <dbReference type="ARBA" id="ARBA00022723"/>
    </source>
</evidence>
<dbReference type="InterPro" id="IPR038371">
    <property type="entry name" value="Cu_polyphenol_OxRdtase_sf"/>
</dbReference>
<evidence type="ECO:0000256" key="8">
    <source>
        <dbReference type="ARBA" id="ARBA00022801"/>
    </source>
</evidence>